<proteinExistence type="predicted"/>
<dbReference type="Proteomes" id="UP001304515">
    <property type="component" value="Chromosome"/>
</dbReference>
<name>A0AA96ETX2_9FLAO</name>
<accession>A0AA96F3Z9</accession>
<gene>
    <name evidence="3" type="ORF">RN605_02500</name>
    <name evidence="2" type="ORF">RN608_09200</name>
</gene>
<evidence type="ECO:0000313" key="3">
    <source>
        <dbReference type="EMBL" id="WNM22240.1"/>
    </source>
</evidence>
<dbReference type="RefSeq" id="WP_313321906.1">
    <property type="nucleotide sequence ID" value="NZ_CP134878.1"/>
</dbReference>
<dbReference type="KEGG" id="fcj:RN605_02500"/>
<evidence type="ECO:0000313" key="2">
    <source>
        <dbReference type="EMBL" id="WNM18189.1"/>
    </source>
</evidence>
<protein>
    <submittedName>
        <fullName evidence="2">Uncharacterized protein</fullName>
    </submittedName>
</protein>
<dbReference type="EMBL" id="CP134890">
    <property type="protein sequence ID" value="WNM22240.1"/>
    <property type="molecule type" value="Genomic_DNA"/>
</dbReference>
<evidence type="ECO:0000313" key="4">
    <source>
        <dbReference type="Proteomes" id="UP001304515"/>
    </source>
</evidence>
<keyword evidence="1" id="KW-0732">Signal</keyword>
<feature type="chain" id="PRO_5044705095" evidence="1">
    <location>
        <begin position="19"/>
        <end position="143"/>
    </location>
</feature>
<feature type="signal peptide" evidence="1">
    <location>
        <begin position="1"/>
        <end position="18"/>
    </location>
</feature>
<sequence length="143" mass="16860">MKKYILLFFLFSSLIAKADTIATWNVFYNNKLLKQFNENPALNEIKIKLLEYKLGDYLAIQYGDDTPSHDCKYELVVATDTKLVVFSLTTKDKYELMKIDLKEIIADFKSWSSPQKFYLVYFTEINKQGKRDTGRRLFTIKLE</sequence>
<reference evidence="2 4" key="1">
    <citation type="submission" date="2023-09" db="EMBL/GenBank/DDBJ databases">
        <title>Flavobacterium sp. a novel bacteria isolate from Pepper rhizosphere.</title>
        <authorList>
            <person name="Peng Y."/>
            <person name="Lee J."/>
        </authorList>
    </citation>
    <scope>NUCLEOTIDE SEQUENCE</scope>
    <source>
        <strain evidence="2">PMR2A8</strain>
        <strain evidence="3 4">PMTSA4</strain>
    </source>
</reference>
<keyword evidence="4" id="KW-1185">Reference proteome</keyword>
<evidence type="ECO:0000256" key="1">
    <source>
        <dbReference type="SAM" id="SignalP"/>
    </source>
</evidence>
<accession>A0AA96ETX2</accession>
<dbReference type="EMBL" id="CP134878">
    <property type="protein sequence ID" value="WNM18189.1"/>
    <property type="molecule type" value="Genomic_DNA"/>
</dbReference>
<organism evidence="2">
    <name type="scientific">Flavobacterium capsici</name>
    <dbReference type="NCBI Taxonomy" id="3075618"/>
    <lineage>
        <taxon>Bacteria</taxon>
        <taxon>Pseudomonadati</taxon>
        <taxon>Bacteroidota</taxon>
        <taxon>Flavobacteriia</taxon>
        <taxon>Flavobacteriales</taxon>
        <taxon>Flavobacteriaceae</taxon>
        <taxon>Flavobacterium</taxon>
    </lineage>
</organism>
<dbReference type="AlphaFoldDB" id="A0AA96ETX2"/>